<dbReference type="RefSeq" id="XP_067519036.1">
    <property type="nucleotide sequence ID" value="XM_067662935.1"/>
</dbReference>
<organism evidence="2 3">
    <name type="scientific">Rhizopus delemar (strain RA 99-880 / ATCC MYA-4621 / FGSC 9543 / NRRL 43880)</name>
    <name type="common">Mucormycosis agent</name>
    <name type="synonym">Rhizopus arrhizus var. delemar</name>
    <dbReference type="NCBI Taxonomy" id="246409"/>
    <lineage>
        <taxon>Eukaryota</taxon>
        <taxon>Fungi</taxon>
        <taxon>Fungi incertae sedis</taxon>
        <taxon>Mucoromycota</taxon>
        <taxon>Mucoromycotina</taxon>
        <taxon>Mucoromycetes</taxon>
        <taxon>Mucorales</taxon>
        <taxon>Mucorineae</taxon>
        <taxon>Rhizopodaceae</taxon>
        <taxon>Rhizopus</taxon>
    </lineage>
</organism>
<protein>
    <submittedName>
        <fullName evidence="2">Uncharacterized protein</fullName>
    </submittedName>
</protein>
<evidence type="ECO:0000313" key="2">
    <source>
        <dbReference type="EMBL" id="EIE83640.1"/>
    </source>
</evidence>
<reference evidence="2 3" key="1">
    <citation type="journal article" date="2009" name="PLoS Genet.">
        <title>Genomic analysis of the basal lineage fungus Rhizopus oryzae reveals a whole-genome duplication.</title>
        <authorList>
            <person name="Ma L.-J."/>
            <person name="Ibrahim A.S."/>
            <person name="Skory C."/>
            <person name="Grabherr M.G."/>
            <person name="Burger G."/>
            <person name="Butler M."/>
            <person name="Elias M."/>
            <person name="Idnurm A."/>
            <person name="Lang B.F."/>
            <person name="Sone T."/>
            <person name="Abe A."/>
            <person name="Calvo S.E."/>
            <person name="Corrochano L.M."/>
            <person name="Engels R."/>
            <person name="Fu J."/>
            <person name="Hansberg W."/>
            <person name="Kim J.-M."/>
            <person name="Kodira C.D."/>
            <person name="Koehrsen M.J."/>
            <person name="Liu B."/>
            <person name="Miranda-Saavedra D."/>
            <person name="O'Leary S."/>
            <person name="Ortiz-Castellanos L."/>
            <person name="Poulter R."/>
            <person name="Rodriguez-Romero J."/>
            <person name="Ruiz-Herrera J."/>
            <person name="Shen Y.-Q."/>
            <person name="Zeng Q."/>
            <person name="Galagan J."/>
            <person name="Birren B.W."/>
            <person name="Cuomo C.A."/>
            <person name="Wickes B.L."/>
        </authorList>
    </citation>
    <scope>NUCLEOTIDE SEQUENCE [LARGE SCALE GENOMIC DNA]</scope>
    <source>
        <strain evidence="3">RA 99-880 / ATCC MYA-4621 / FGSC 9543 / NRRL 43880</strain>
    </source>
</reference>
<dbReference type="InterPro" id="IPR007720">
    <property type="entry name" value="PigQ/GPI1"/>
</dbReference>
<dbReference type="Pfam" id="PF05024">
    <property type="entry name" value="Gpi1"/>
    <property type="match status" value="2"/>
</dbReference>
<dbReference type="PANTHER" id="PTHR21329:SF3">
    <property type="entry name" value="PHOSPHATIDYLINOSITOL N-ACETYLGLUCOSAMINYLTRANSFERASE SUBUNIT Q"/>
    <property type="match status" value="1"/>
</dbReference>
<dbReference type="GeneID" id="93615316"/>
<name>I1C5B0_RHIO9</name>
<dbReference type="STRING" id="246409.I1C5B0"/>
<dbReference type="AlphaFoldDB" id="I1C5B0"/>
<dbReference type="GO" id="GO:0016020">
    <property type="term" value="C:membrane"/>
    <property type="evidence" value="ECO:0007669"/>
    <property type="project" value="InterPro"/>
</dbReference>
<dbReference type="OMA" id="WNIFRGK"/>
<feature type="transmembrane region" description="Helical" evidence="1">
    <location>
        <begin position="108"/>
        <end position="124"/>
    </location>
</feature>
<sequence length="339" mass="40060">MLRKQNWANTAKARAHYISFYNSMWLVANDIIIGMAVGSFLMANKHIMAENFHDILHKYTVKSLESMVLWFLESPAGLKLNHELASFLKELFLWLLRLWTLPKWSTRIFNWQLNILYSLFNLFRGKKKNVLRDRIDSCDYDLDQLLLGTSLFTLLTFLFPTVFIYYLTFALGRVAIIFLQAIMETVLAFFNHFPLFAIMLRIKDPRRLPGGLQFNVFHQECFALKHQVPFYNLFKMNEEKSKPVLRRTKKSLRRRVSFNLQELPKKAPPLQADPSKGTYFWMRNLPISMSAIFFQYMLLWKRLSAHYFSAYVFTCLLYGEPIKPIPKLQTFPQHTVANI</sequence>
<proteinExistence type="predicted"/>
<dbReference type="eggNOG" id="KOG1183">
    <property type="taxonomic scope" value="Eukaryota"/>
</dbReference>
<gene>
    <name evidence="2" type="ORF">RO3G_08345</name>
</gene>
<dbReference type="VEuPathDB" id="FungiDB:RO3G_08345"/>
<dbReference type="PANTHER" id="PTHR21329">
    <property type="entry name" value="PHOSPHATIDYLINOSITOL N-ACETYLGLUCOSAMINYLTRANSFERASE SUBUNIT Q-RELATED"/>
    <property type="match status" value="1"/>
</dbReference>
<feature type="transmembrane region" description="Helical" evidence="1">
    <location>
        <begin position="145"/>
        <end position="168"/>
    </location>
</feature>
<keyword evidence="1" id="KW-0472">Membrane</keyword>
<keyword evidence="3" id="KW-1185">Reference proteome</keyword>
<dbReference type="EMBL" id="CH476737">
    <property type="protein sequence ID" value="EIE83640.1"/>
    <property type="molecule type" value="Genomic_DNA"/>
</dbReference>
<keyword evidence="1" id="KW-1133">Transmembrane helix</keyword>
<keyword evidence="1" id="KW-0812">Transmembrane</keyword>
<evidence type="ECO:0000256" key="1">
    <source>
        <dbReference type="SAM" id="Phobius"/>
    </source>
</evidence>
<accession>I1C5B0</accession>
<feature type="transmembrane region" description="Helical" evidence="1">
    <location>
        <begin position="174"/>
        <end position="198"/>
    </location>
</feature>
<dbReference type="GO" id="GO:0006506">
    <property type="term" value="P:GPI anchor biosynthetic process"/>
    <property type="evidence" value="ECO:0007669"/>
    <property type="project" value="InterPro"/>
</dbReference>
<dbReference type="GO" id="GO:0005783">
    <property type="term" value="C:endoplasmic reticulum"/>
    <property type="evidence" value="ECO:0007669"/>
    <property type="project" value="TreeGrafter"/>
</dbReference>
<dbReference type="OrthoDB" id="70250at2759"/>
<dbReference type="Proteomes" id="UP000009138">
    <property type="component" value="Unassembled WGS sequence"/>
</dbReference>
<feature type="transmembrane region" description="Helical" evidence="1">
    <location>
        <begin position="20"/>
        <end position="43"/>
    </location>
</feature>
<evidence type="ECO:0000313" key="3">
    <source>
        <dbReference type="Proteomes" id="UP000009138"/>
    </source>
</evidence>
<dbReference type="InParanoid" id="I1C5B0"/>